<evidence type="ECO:0000313" key="2">
    <source>
        <dbReference type="EMBL" id="KAF7438895.1"/>
    </source>
</evidence>
<comment type="caution">
    <text evidence="2">The sequence shown here is derived from an EMBL/GenBank/DDBJ whole genome shotgun (WGS) entry which is preliminary data.</text>
</comment>
<name>A0A834PFW5_VESPE</name>
<protein>
    <submittedName>
        <fullName evidence="2">Uncharacterized protein</fullName>
    </submittedName>
</protein>
<proteinExistence type="predicted"/>
<organism evidence="2 3">
    <name type="scientific">Vespula pensylvanica</name>
    <name type="common">Western yellow jacket</name>
    <name type="synonym">Wasp</name>
    <dbReference type="NCBI Taxonomy" id="30213"/>
    <lineage>
        <taxon>Eukaryota</taxon>
        <taxon>Metazoa</taxon>
        <taxon>Ecdysozoa</taxon>
        <taxon>Arthropoda</taxon>
        <taxon>Hexapoda</taxon>
        <taxon>Insecta</taxon>
        <taxon>Pterygota</taxon>
        <taxon>Neoptera</taxon>
        <taxon>Endopterygota</taxon>
        <taxon>Hymenoptera</taxon>
        <taxon>Apocrita</taxon>
        <taxon>Aculeata</taxon>
        <taxon>Vespoidea</taxon>
        <taxon>Vespidae</taxon>
        <taxon>Vespinae</taxon>
        <taxon>Vespula</taxon>
    </lineage>
</organism>
<accession>A0A834PFW5</accession>
<feature type="region of interest" description="Disordered" evidence="1">
    <location>
        <begin position="25"/>
        <end position="65"/>
    </location>
</feature>
<dbReference type="Proteomes" id="UP000600918">
    <property type="component" value="Unassembled WGS sequence"/>
</dbReference>
<evidence type="ECO:0000313" key="3">
    <source>
        <dbReference type="Proteomes" id="UP000600918"/>
    </source>
</evidence>
<feature type="compositionally biased region" description="Basic and acidic residues" evidence="1">
    <location>
        <begin position="28"/>
        <end position="45"/>
    </location>
</feature>
<sequence>MRIGGEGRLMGLACYTNEGVSQGCGVSRCRESSRNTVKEEGRGSEEGNGGAAGEQEVPAEGSRQEVETRVLRDAALRYPYSLFPLVIIRTLIETNLPSGYCIKEAFDNTQELENAKDASRISYMKPFPSEQRLRRLIYTDRLATFLKMYREIRNFPVCIRLFDIKISSETCGAGTLIYHPPFTFIRKSLIYWRQTPEVSFIQEVLEVA</sequence>
<evidence type="ECO:0000256" key="1">
    <source>
        <dbReference type="SAM" id="MobiDB-lite"/>
    </source>
</evidence>
<dbReference type="AlphaFoldDB" id="A0A834PFW5"/>
<dbReference type="EMBL" id="JACSDY010000001">
    <property type="protein sequence ID" value="KAF7438895.1"/>
    <property type="molecule type" value="Genomic_DNA"/>
</dbReference>
<reference evidence="2" key="1">
    <citation type="journal article" date="2020" name="G3 (Bethesda)">
        <title>High-Quality Assemblies for Three Invasive Social Wasps from the &lt;i&gt;Vespula&lt;/i&gt; Genus.</title>
        <authorList>
            <person name="Harrop T.W.R."/>
            <person name="Guhlin J."/>
            <person name="McLaughlin G.M."/>
            <person name="Permina E."/>
            <person name="Stockwell P."/>
            <person name="Gilligan J."/>
            <person name="Le Lec M.F."/>
            <person name="Gruber M.A.M."/>
            <person name="Quinn O."/>
            <person name="Lovegrove M."/>
            <person name="Duncan E.J."/>
            <person name="Remnant E.J."/>
            <person name="Van Eeckhoven J."/>
            <person name="Graham B."/>
            <person name="Knapp R.A."/>
            <person name="Langford K.W."/>
            <person name="Kronenberg Z."/>
            <person name="Press M.O."/>
            <person name="Eacker S.M."/>
            <person name="Wilson-Rankin E.E."/>
            <person name="Purcell J."/>
            <person name="Lester P.J."/>
            <person name="Dearden P.K."/>
        </authorList>
    </citation>
    <scope>NUCLEOTIDE SEQUENCE</scope>
    <source>
        <strain evidence="2">Volc-1</strain>
    </source>
</reference>
<gene>
    <name evidence="2" type="ORF">H0235_001286</name>
</gene>
<keyword evidence="3" id="KW-1185">Reference proteome</keyword>